<keyword evidence="1" id="KW-0472">Membrane</keyword>
<protein>
    <recommendedName>
        <fullName evidence="4">PEBP-like protein</fullName>
    </recommendedName>
</protein>
<dbReference type="Pfam" id="PF01161">
    <property type="entry name" value="PBP"/>
    <property type="match status" value="1"/>
</dbReference>
<feature type="transmembrane region" description="Helical" evidence="1">
    <location>
        <begin position="20"/>
        <end position="39"/>
    </location>
</feature>
<dbReference type="InterPro" id="IPR008914">
    <property type="entry name" value="PEBP"/>
</dbReference>
<evidence type="ECO:0000256" key="1">
    <source>
        <dbReference type="SAM" id="Phobius"/>
    </source>
</evidence>
<dbReference type="PANTHER" id="PTHR11362:SF82">
    <property type="entry name" value="PHOSPHATIDYLETHANOLAMINE-BINDING PROTEIN 4"/>
    <property type="match status" value="1"/>
</dbReference>
<dbReference type="STRING" id="1094619.G5A225"/>
<dbReference type="Proteomes" id="UP000002640">
    <property type="component" value="Unassembled WGS sequence"/>
</dbReference>
<dbReference type="SMR" id="G5A225"/>
<dbReference type="EMBL" id="JH159158">
    <property type="protein sequence ID" value="EGZ10973.1"/>
    <property type="molecule type" value="Genomic_DNA"/>
</dbReference>
<dbReference type="OMA" id="PEGCHRY"/>
<reference evidence="2 3" key="1">
    <citation type="journal article" date="2006" name="Science">
        <title>Phytophthora genome sequences uncover evolutionary origins and mechanisms of pathogenesis.</title>
        <authorList>
            <person name="Tyler B.M."/>
            <person name="Tripathy S."/>
            <person name="Zhang X."/>
            <person name="Dehal P."/>
            <person name="Jiang R.H."/>
            <person name="Aerts A."/>
            <person name="Arredondo F.D."/>
            <person name="Baxter L."/>
            <person name="Bensasson D."/>
            <person name="Beynon J.L."/>
            <person name="Chapman J."/>
            <person name="Damasceno C.M."/>
            <person name="Dorrance A.E."/>
            <person name="Dou D."/>
            <person name="Dickerman A.W."/>
            <person name="Dubchak I.L."/>
            <person name="Garbelotto M."/>
            <person name="Gijzen M."/>
            <person name="Gordon S.G."/>
            <person name="Govers F."/>
            <person name="Grunwald N.J."/>
            <person name="Huang W."/>
            <person name="Ivors K.L."/>
            <person name="Jones R.W."/>
            <person name="Kamoun S."/>
            <person name="Krampis K."/>
            <person name="Lamour K.H."/>
            <person name="Lee M.K."/>
            <person name="McDonald W.H."/>
            <person name="Medina M."/>
            <person name="Meijer H.J."/>
            <person name="Nordberg E.K."/>
            <person name="Maclean D.J."/>
            <person name="Ospina-Giraldo M.D."/>
            <person name="Morris P.F."/>
            <person name="Phuntumart V."/>
            <person name="Putnam N.H."/>
            <person name="Rash S."/>
            <person name="Rose J.K."/>
            <person name="Sakihama Y."/>
            <person name="Salamov A.A."/>
            <person name="Savidor A."/>
            <person name="Scheuring C.F."/>
            <person name="Smith B.M."/>
            <person name="Sobral B.W."/>
            <person name="Terry A."/>
            <person name="Torto-Alalibo T.A."/>
            <person name="Win J."/>
            <person name="Xu Z."/>
            <person name="Zhang H."/>
            <person name="Grigoriev I.V."/>
            <person name="Rokhsar D.S."/>
            <person name="Boore J.L."/>
        </authorList>
    </citation>
    <scope>NUCLEOTIDE SEQUENCE [LARGE SCALE GENOMIC DNA]</scope>
    <source>
        <strain evidence="2 3">P6497</strain>
    </source>
</reference>
<evidence type="ECO:0000313" key="3">
    <source>
        <dbReference type="Proteomes" id="UP000002640"/>
    </source>
</evidence>
<dbReference type="Gene3D" id="3.90.280.10">
    <property type="entry name" value="PEBP-like"/>
    <property type="match status" value="1"/>
</dbReference>
<dbReference type="InterPro" id="IPR035810">
    <property type="entry name" value="PEBP_euk"/>
</dbReference>
<dbReference type="InterPro" id="IPR036610">
    <property type="entry name" value="PEBP-like_sf"/>
</dbReference>
<organism evidence="2 3">
    <name type="scientific">Phytophthora sojae (strain P6497)</name>
    <name type="common">Soybean stem and root rot agent</name>
    <name type="synonym">Phytophthora megasperma f. sp. glycines</name>
    <dbReference type="NCBI Taxonomy" id="1094619"/>
    <lineage>
        <taxon>Eukaryota</taxon>
        <taxon>Sar</taxon>
        <taxon>Stramenopiles</taxon>
        <taxon>Oomycota</taxon>
        <taxon>Peronosporomycetes</taxon>
        <taxon>Peronosporales</taxon>
        <taxon>Peronosporaceae</taxon>
        <taxon>Phytophthora</taxon>
    </lineage>
</organism>
<gene>
    <name evidence="2" type="ORF">PHYSODRAFT_429125</name>
</gene>
<sequence length="249" mass="26828">SYGSKLPPPLLAPASFSLRGAGYLVATAFLVSVLCMGAIMQTVGVDSIAPNQLRNYPQQRSLTTLRLAAVGVEQDTDSAQILQQWDLRLSDDAESVQLSIAFNSDSPVTSGQYVPMSEAQEAPSVSVEGGADGSTQRYTYVLVDIDAPDPKAPTHAPFLHYILADLTVDGQSQQQQQEVEVVPYYPVTPPIGEHRYISLLFRQQDSGPDAPDAALTAKRSNFDVAGFVKTHNLQLVATSSFHSHPVAQD</sequence>
<feature type="non-terminal residue" evidence="2">
    <location>
        <position position="1"/>
    </location>
</feature>
<dbReference type="InParanoid" id="G5A225"/>
<evidence type="ECO:0008006" key="4">
    <source>
        <dbReference type="Google" id="ProtNLM"/>
    </source>
</evidence>
<keyword evidence="3" id="KW-1185">Reference proteome</keyword>
<dbReference type="CDD" id="cd00866">
    <property type="entry name" value="PEBP_euk"/>
    <property type="match status" value="1"/>
</dbReference>
<evidence type="ECO:0000313" key="2">
    <source>
        <dbReference type="EMBL" id="EGZ10973.1"/>
    </source>
</evidence>
<keyword evidence="1" id="KW-0812">Transmembrane</keyword>
<proteinExistence type="predicted"/>
<dbReference type="KEGG" id="psoj:PHYSODRAFT_429125"/>
<dbReference type="SUPFAM" id="SSF49777">
    <property type="entry name" value="PEBP-like"/>
    <property type="match status" value="1"/>
</dbReference>
<accession>G5A225</accession>
<name>G5A225_PHYSP</name>
<keyword evidence="1" id="KW-1133">Transmembrane helix</keyword>
<dbReference type="AlphaFoldDB" id="G5A225"/>
<feature type="non-terminal residue" evidence="2">
    <location>
        <position position="249"/>
    </location>
</feature>
<dbReference type="GeneID" id="20652286"/>
<dbReference type="RefSeq" id="XP_009533718.1">
    <property type="nucleotide sequence ID" value="XM_009535423.1"/>
</dbReference>
<dbReference type="PANTHER" id="PTHR11362">
    <property type="entry name" value="PHOSPHATIDYLETHANOLAMINE-BINDING PROTEIN"/>
    <property type="match status" value="1"/>
</dbReference>